<dbReference type="EMBL" id="BC017937">
    <property type="protein sequence ID" value="AAH17937.1"/>
    <property type="molecule type" value="mRNA"/>
</dbReference>
<name>Q8WVJ0_HUMAN</name>
<evidence type="ECO:0000313" key="1">
    <source>
        <dbReference type="EMBL" id="AAH17937.1"/>
    </source>
</evidence>
<feature type="non-terminal residue" evidence="1">
    <location>
        <position position="1"/>
    </location>
</feature>
<sequence length="37" mass="4067">RPDSQSEADAGTETISHREILPEYGVINPAVHYCTLP</sequence>
<proteinExistence type="evidence at transcript level"/>
<accession>Q8WVJ0</accession>
<organism evidence="1">
    <name type="scientific">Homo sapiens</name>
    <name type="common">Human</name>
    <dbReference type="NCBI Taxonomy" id="9606"/>
    <lineage>
        <taxon>Eukaryota</taxon>
        <taxon>Metazoa</taxon>
        <taxon>Chordata</taxon>
        <taxon>Craniata</taxon>
        <taxon>Vertebrata</taxon>
        <taxon>Euteleostomi</taxon>
        <taxon>Mammalia</taxon>
        <taxon>Eutheria</taxon>
        <taxon>Euarchontoglires</taxon>
        <taxon>Primates</taxon>
        <taxon>Haplorrhini</taxon>
        <taxon>Catarrhini</taxon>
        <taxon>Hominidae</taxon>
        <taxon>Homo</taxon>
    </lineage>
</organism>
<reference evidence="1" key="1">
    <citation type="submission" date="2001-12" db="EMBL/GenBank/DDBJ databases">
        <authorList>
            <person name="Strausberg R."/>
        </authorList>
    </citation>
    <scope>NUCLEOTIDE SEQUENCE</scope>
    <source>
        <tissue evidence="1">Skeletal Muscle</tissue>
    </source>
</reference>
<dbReference type="AlphaFoldDB" id="Q8WVJ0"/>
<protein>
    <submittedName>
        <fullName evidence="1">Uncharacterized protein</fullName>
    </submittedName>
</protein>